<organism evidence="1">
    <name type="scientific">bioreactor metagenome</name>
    <dbReference type="NCBI Taxonomy" id="1076179"/>
    <lineage>
        <taxon>unclassified sequences</taxon>
        <taxon>metagenomes</taxon>
        <taxon>ecological metagenomes</taxon>
    </lineage>
</organism>
<evidence type="ECO:0000313" key="1">
    <source>
        <dbReference type="EMBL" id="MPN38853.1"/>
    </source>
</evidence>
<dbReference type="EMBL" id="VSSQ01094332">
    <property type="protein sequence ID" value="MPN38853.1"/>
    <property type="molecule type" value="Genomic_DNA"/>
</dbReference>
<comment type="caution">
    <text evidence="1">The sequence shown here is derived from an EMBL/GenBank/DDBJ whole genome shotgun (WGS) entry which is preliminary data.</text>
</comment>
<accession>A0A645HU01</accession>
<proteinExistence type="predicted"/>
<name>A0A645HU01_9ZZZZ</name>
<protein>
    <submittedName>
        <fullName evidence="1">Uncharacterized protein</fullName>
    </submittedName>
</protein>
<reference evidence="1" key="1">
    <citation type="submission" date="2019-08" db="EMBL/GenBank/DDBJ databases">
        <authorList>
            <person name="Kucharzyk K."/>
            <person name="Murdoch R.W."/>
            <person name="Higgins S."/>
            <person name="Loffler F."/>
        </authorList>
    </citation>
    <scope>NUCLEOTIDE SEQUENCE</scope>
</reference>
<sequence>MLTPVFGALFPFASGGIVTGPTPALIGEAGPEAVVPLTNGAIPVQLQMPQLAENSRDITVICALDYQLIEGIATETLSKRQDIVVAHFNRDYMENGVTRKTFRRR</sequence>
<dbReference type="AlphaFoldDB" id="A0A645HU01"/>
<gene>
    <name evidence="1" type="ORF">SDC9_186378</name>
</gene>